<dbReference type="Gene3D" id="1.25.40.10">
    <property type="entry name" value="Tetratricopeptide repeat domain"/>
    <property type="match status" value="1"/>
</dbReference>
<keyword evidence="3" id="KW-0677">Repeat</keyword>
<accession>A0ABN7Y5V3</accession>
<dbReference type="EMBL" id="CAJZAH010000001">
    <property type="protein sequence ID" value="CAG9168737.1"/>
    <property type="molecule type" value="Genomic_DNA"/>
</dbReference>
<comment type="caution">
    <text evidence="5">The sequence shown here is derived from an EMBL/GenBank/DDBJ whole genome shotgun (WGS) entry which is preliminary data.</text>
</comment>
<dbReference type="InterPro" id="IPR033891">
    <property type="entry name" value="TTC38"/>
</dbReference>
<evidence type="ECO:0000256" key="2">
    <source>
        <dbReference type="ARBA" id="ARBA00019992"/>
    </source>
</evidence>
<sequence length="456" mass="50460">MVHTDLRHLSVSSRNASSLERFEAALELLHGYYGDPLTLVDHAIAEDPDFVMGHALRAGLMITAGDGAVLPFLRQSVEAGEALHSLANERERRHIAAARAWLDGDFSRSVRLYGDIVIDYPRDSLALQIAHIGDFLLGQSTMLRDRIAQVLPHWNAGVPGFGYVLGMHAFGLEETHLYGQAEERGRFALELNHRDPWAIHAVAHVMEMQGRQEAGIEWLSAREADWSQDNMMAVHNWWHLALFYLELGQTDCVLALYDKRIRDSRSSVALDLIDASAMLWRLHLRGVDVGNRWHEVADAWQARGAEGLSAFNDAHAAMAYLGDDRADAFQALMASMRRAAAGHGTNAMMTREVGLPLAEALIAFEACDYDHAVELLMQIRVIAHRFGGSHAQRDLINLTLIEAALRGGRANLACALAAERMELRPMNPSLSKLAQRASALYREAADASEMPQAKAA</sequence>
<gene>
    <name evidence="5" type="ORF">LMG21510_01221</name>
</gene>
<reference evidence="5 6" key="1">
    <citation type="submission" date="2021-08" db="EMBL/GenBank/DDBJ databases">
        <authorList>
            <person name="Peeters C."/>
        </authorList>
    </citation>
    <scope>NUCLEOTIDE SEQUENCE [LARGE SCALE GENOMIC DNA]</scope>
    <source>
        <strain evidence="5 6">LMG 21510</strain>
    </source>
</reference>
<organism evidence="5 6">
    <name type="scientific">Cupriavidus respiraculi</name>
    <dbReference type="NCBI Taxonomy" id="195930"/>
    <lineage>
        <taxon>Bacteria</taxon>
        <taxon>Pseudomonadati</taxon>
        <taxon>Pseudomonadota</taxon>
        <taxon>Betaproteobacteria</taxon>
        <taxon>Burkholderiales</taxon>
        <taxon>Burkholderiaceae</taxon>
        <taxon>Cupriavidus</taxon>
    </lineage>
</organism>
<evidence type="ECO:0000313" key="5">
    <source>
        <dbReference type="EMBL" id="CAG9168737.1"/>
    </source>
</evidence>
<dbReference type="PANTHER" id="PTHR16263:SF4">
    <property type="entry name" value="TETRATRICOPEPTIDE REPEAT PROTEIN 38"/>
    <property type="match status" value="1"/>
</dbReference>
<dbReference type="PANTHER" id="PTHR16263">
    <property type="entry name" value="TETRATRICOPEPTIDE REPEAT PROTEIN 38"/>
    <property type="match status" value="1"/>
</dbReference>
<keyword evidence="4" id="KW-0802">TPR repeat</keyword>
<protein>
    <recommendedName>
        <fullName evidence="2">Tetratricopeptide repeat protein 38</fullName>
    </recommendedName>
</protein>
<dbReference type="InterPro" id="IPR011990">
    <property type="entry name" value="TPR-like_helical_dom_sf"/>
</dbReference>
<keyword evidence="6" id="KW-1185">Reference proteome</keyword>
<dbReference type="CDD" id="cd05804">
    <property type="entry name" value="StaR_like"/>
    <property type="match status" value="1"/>
</dbReference>
<dbReference type="RefSeq" id="WP_224040336.1">
    <property type="nucleotide sequence ID" value="NZ_CAJZAH010000001.1"/>
</dbReference>
<dbReference type="Proteomes" id="UP000721236">
    <property type="component" value="Unassembled WGS sequence"/>
</dbReference>
<evidence type="ECO:0000256" key="3">
    <source>
        <dbReference type="ARBA" id="ARBA00022737"/>
    </source>
</evidence>
<evidence type="ECO:0000256" key="4">
    <source>
        <dbReference type="ARBA" id="ARBA00022803"/>
    </source>
</evidence>
<evidence type="ECO:0000256" key="1">
    <source>
        <dbReference type="ARBA" id="ARBA00005857"/>
    </source>
</evidence>
<comment type="similarity">
    <text evidence="1">Belongs to the TTC38 family.</text>
</comment>
<proteinExistence type="inferred from homology"/>
<dbReference type="SUPFAM" id="SSF48452">
    <property type="entry name" value="TPR-like"/>
    <property type="match status" value="1"/>
</dbReference>
<name>A0ABN7Y5V3_9BURK</name>
<evidence type="ECO:0000313" key="6">
    <source>
        <dbReference type="Proteomes" id="UP000721236"/>
    </source>
</evidence>